<dbReference type="Gene3D" id="1.10.45.10">
    <property type="entry name" value="Vanillyl-alcohol Oxidase, Chain A, domain 4"/>
    <property type="match status" value="1"/>
</dbReference>
<accession>A0A931NG15</accession>
<dbReference type="PANTHER" id="PTHR11748">
    <property type="entry name" value="D-LACTATE DEHYDROGENASE"/>
    <property type="match status" value="1"/>
</dbReference>
<evidence type="ECO:0000256" key="5">
    <source>
        <dbReference type="ARBA" id="ARBA00022946"/>
    </source>
</evidence>
<dbReference type="FunFam" id="1.10.45.10:FF:000001">
    <property type="entry name" value="D-lactate dehydrogenase mitochondrial"/>
    <property type="match status" value="1"/>
</dbReference>
<comment type="similarity">
    <text evidence="2">Belongs to the FAD-binding oxidoreductase/transferase type 4 family.</text>
</comment>
<proteinExistence type="inferred from homology"/>
<evidence type="ECO:0000313" key="10">
    <source>
        <dbReference type="Proteomes" id="UP000613266"/>
    </source>
</evidence>
<evidence type="ECO:0000256" key="3">
    <source>
        <dbReference type="ARBA" id="ARBA00022630"/>
    </source>
</evidence>
<keyword evidence="3" id="KW-0285">Flavoprotein</keyword>
<dbReference type="InterPro" id="IPR004113">
    <property type="entry name" value="FAD-bd_oxidored_4_C"/>
</dbReference>
<dbReference type="FunFam" id="3.30.70.2740:FF:000001">
    <property type="entry name" value="D-lactate dehydrogenase mitochondrial"/>
    <property type="match status" value="1"/>
</dbReference>
<evidence type="ECO:0000313" key="9">
    <source>
        <dbReference type="EMBL" id="MBH9579422.1"/>
    </source>
</evidence>
<dbReference type="InterPro" id="IPR016171">
    <property type="entry name" value="Vanillyl_alc_oxidase_C-sub2"/>
</dbReference>
<dbReference type="GO" id="GO:0008720">
    <property type="term" value="F:D-lactate dehydrogenase (NAD+) activity"/>
    <property type="evidence" value="ECO:0007669"/>
    <property type="project" value="TreeGrafter"/>
</dbReference>
<dbReference type="AlphaFoldDB" id="A0A931NG15"/>
<gene>
    <name evidence="9" type="ORF">I7X39_21195</name>
</gene>
<dbReference type="InterPro" id="IPR036318">
    <property type="entry name" value="FAD-bd_PCMH-like_sf"/>
</dbReference>
<dbReference type="EMBL" id="JAEDAK010000022">
    <property type="protein sequence ID" value="MBH9579422.1"/>
    <property type="molecule type" value="Genomic_DNA"/>
</dbReference>
<sequence>MRVGCTRIPVMNRLSPAQQAALQSTFGERLSLRAADRASHGRDESFYAPAEPDAVLFAESVEDVQALVAWCHAERVPLIPFGAGTSLEGHVLAVQGGISLDLMRLNRILRIDAEDLSCSVEPGVTREQLNAALRDQGLFFPIDPGANASLGGMAATRASGTNAVRYGTLRENVLGLHAVLPALGLIRAGSRAKKSSAGYDLARLLVGSEGTLGVITELTLKLHPLPEQVAAAAVQFPSVAAAVRTTIALVQSGVPIARCELLDVHAVRAVNAHDGLGLAEAPLLLLEFHGSASSVREQIETVQACAAEQGGLQFAWAETPEARSKLWRARHHAYWSALQSRPGCRCLTTDVCVPISRLAEAVETAVAAAEAAQQPHFIVGHVGDGNFHIGYLIDPARPEELARAEALAAQLVQLALALEGTCSGEHGVGLHKQGFLLQEAGAPAVAAMRAIKAALDPHGVMNPGKIFSRQG</sequence>
<evidence type="ECO:0000256" key="6">
    <source>
        <dbReference type="ARBA" id="ARBA00023002"/>
    </source>
</evidence>
<dbReference type="Gene3D" id="3.30.70.2740">
    <property type="match status" value="1"/>
</dbReference>
<evidence type="ECO:0000256" key="1">
    <source>
        <dbReference type="ARBA" id="ARBA00001974"/>
    </source>
</evidence>
<dbReference type="GO" id="GO:1903457">
    <property type="term" value="P:lactate catabolic process"/>
    <property type="evidence" value="ECO:0007669"/>
    <property type="project" value="TreeGrafter"/>
</dbReference>
<reference evidence="9" key="1">
    <citation type="submission" date="2020-12" db="EMBL/GenBank/DDBJ databases">
        <title>The genome sequence of Inhella sp. 1Y17.</title>
        <authorList>
            <person name="Liu Y."/>
        </authorList>
    </citation>
    <scope>NUCLEOTIDE SEQUENCE</scope>
    <source>
        <strain evidence="9">1Y17</strain>
    </source>
</reference>
<organism evidence="9 10">
    <name type="scientific">Inhella proteolytica</name>
    <dbReference type="NCBI Taxonomy" id="2795029"/>
    <lineage>
        <taxon>Bacteria</taxon>
        <taxon>Pseudomonadati</taxon>
        <taxon>Pseudomonadota</taxon>
        <taxon>Betaproteobacteria</taxon>
        <taxon>Burkholderiales</taxon>
        <taxon>Sphaerotilaceae</taxon>
        <taxon>Inhella</taxon>
    </lineage>
</organism>
<dbReference type="EC" id="1.1.2.4" evidence="7"/>
<evidence type="ECO:0000256" key="2">
    <source>
        <dbReference type="ARBA" id="ARBA00008000"/>
    </source>
</evidence>
<evidence type="ECO:0000256" key="7">
    <source>
        <dbReference type="ARBA" id="ARBA00038897"/>
    </source>
</evidence>
<comment type="caution">
    <text evidence="9">The sequence shown here is derived from an EMBL/GenBank/DDBJ whole genome shotgun (WGS) entry which is preliminary data.</text>
</comment>
<dbReference type="InterPro" id="IPR016164">
    <property type="entry name" value="FAD-linked_Oxase-like_C"/>
</dbReference>
<feature type="domain" description="FAD-binding PCMH-type" evidence="8">
    <location>
        <begin position="48"/>
        <end position="225"/>
    </location>
</feature>
<dbReference type="InterPro" id="IPR016169">
    <property type="entry name" value="FAD-bd_PCMH_sub2"/>
</dbReference>
<evidence type="ECO:0000259" key="8">
    <source>
        <dbReference type="PROSITE" id="PS51387"/>
    </source>
</evidence>
<keyword evidence="10" id="KW-1185">Reference proteome</keyword>
<dbReference type="PANTHER" id="PTHR11748:SF111">
    <property type="entry name" value="D-LACTATE DEHYDROGENASE, MITOCHONDRIAL-RELATED"/>
    <property type="match status" value="1"/>
</dbReference>
<dbReference type="PROSITE" id="PS51387">
    <property type="entry name" value="FAD_PCMH"/>
    <property type="match status" value="1"/>
</dbReference>
<name>A0A931NG15_9BURK</name>
<dbReference type="Proteomes" id="UP000613266">
    <property type="component" value="Unassembled WGS sequence"/>
</dbReference>
<evidence type="ECO:0000256" key="4">
    <source>
        <dbReference type="ARBA" id="ARBA00022827"/>
    </source>
</evidence>
<keyword evidence="5" id="KW-0809">Transit peptide</keyword>
<dbReference type="SUPFAM" id="SSF56176">
    <property type="entry name" value="FAD-binding/transporter-associated domain-like"/>
    <property type="match status" value="1"/>
</dbReference>
<dbReference type="GO" id="GO:0004458">
    <property type="term" value="F:D-lactate dehydrogenase (cytochrome) activity"/>
    <property type="evidence" value="ECO:0007669"/>
    <property type="project" value="UniProtKB-EC"/>
</dbReference>
<dbReference type="Pfam" id="PF02913">
    <property type="entry name" value="FAD-oxidase_C"/>
    <property type="match status" value="1"/>
</dbReference>
<protein>
    <recommendedName>
        <fullName evidence="7">D-lactate dehydrogenase (cytochrome)</fullName>
        <ecNumber evidence="7">1.1.2.4</ecNumber>
    </recommendedName>
</protein>
<dbReference type="GO" id="GO:0071949">
    <property type="term" value="F:FAD binding"/>
    <property type="evidence" value="ECO:0007669"/>
    <property type="project" value="InterPro"/>
</dbReference>
<dbReference type="SUPFAM" id="SSF55103">
    <property type="entry name" value="FAD-linked oxidases, C-terminal domain"/>
    <property type="match status" value="1"/>
</dbReference>
<dbReference type="FunFam" id="3.30.465.10:FF:000016">
    <property type="entry name" value="probable D-lactate dehydrogenase, mitochondrial"/>
    <property type="match status" value="1"/>
</dbReference>
<keyword evidence="4" id="KW-0274">FAD</keyword>
<comment type="cofactor">
    <cofactor evidence="1">
        <name>FAD</name>
        <dbReference type="ChEBI" id="CHEBI:57692"/>
    </cofactor>
</comment>
<dbReference type="InterPro" id="IPR016166">
    <property type="entry name" value="FAD-bd_PCMH"/>
</dbReference>
<dbReference type="Gene3D" id="3.30.465.10">
    <property type="match status" value="1"/>
</dbReference>
<keyword evidence="6" id="KW-0560">Oxidoreductase</keyword>
<dbReference type="InterPro" id="IPR006094">
    <property type="entry name" value="Oxid_FAD_bind_N"/>
</dbReference>
<dbReference type="Pfam" id="PF01565">
    <property type="entry name" value="FAD_binding_4"/>
    <property type="match status" value="1"/>
</dbReference>